<protein>
    <submittedName>
        <fullName evidence="1">Uncharacterized protein</fullName>
    </submittedName>
</protein>
<dbReference type="AlphaFoldDB" id="A0ABC8RGW1"/>
<reference evidence="1 2" key="1">
    <citation type="submission" date="2024-02" db="EMBL/GenBank/DDBJ databases">
        <authorList>
            <person name="Vignale AGUSTIN F."/>
            <person name="Sosa J E."/>
            <person name="Modenutti C."/>
        </authorList>
    </citation>
    <scope>NUCLEOTIDE SEQUENCE [LARGE SCALE GENOMIC DNA]</scope>
</reference>
<dbReference type="EMBL" id="CAUOFW020001371">
    <property type="protein sequence ID" value="CAK9144198.1"/>
    <property type="molecule type" value="Genomic_DNA"/>
</dbReference>
<keyword evidence="2" id="KW-1185">Reference proteome</keyword>
<comment type="caution">
    <text evidence="1">The sequence shown here is derived from an EMBL/GenBank/DDBJ whole genome shotgun (WGS) entry which is preliminary data.</text>
</comment>
<dbReference type="Proteomes" id="UP001642360">
    <property type="component" value="Unassembled WGS sequence"/>
</dbReference>
<organism evidence="1 2">
    <name type="scientific">Ilex paraguariensis</name>
    <name type="common">yerba mate</name>
    <dbReference type="NCBI Taxonomy" id="185542"/>
    <lineage>
        <taxon>Eukaryota</taxon>
        <taxon>Viridiplantae</taxon>
        <taxon>Streptophyta</taxon>
        <taxon>Embryophyta</taxon>
        <taxon>Tracheophyta</taxon>
        <taxon>Spermatophyta</taxon>
        <taxon>Magnoliopsida</taxon>
        <taxon>eudicotyledons</taxon>
        <taxon>Gunneridae</taxon>
        <taxon>Pentapetalae</taxon>
        <taxon>asterids</taxon>
        <taxon>campanulids</taxon>
        <taxon>Aquifoliales</taxon>
        <taxon>Aquifoliaceae</taxon>
        <taxon>Ilex</taxon>
    </lineage>
</organism>
<accession>A0ABC8RGW1</accession>
<evidence type="ECO:0000313" key="2">
    <source>
        <dbReference type="Proteomes" id="UP001642360"/>
    </source>
</evidence>
<name>A0ABC8RGW1_9AQUA</name>
<evidence type="ECO:0000313" key="1">
    <source>
        <dbReference type="EMBL" id="CAK9144198.1"/>
    </source>
</evidence>
<gene>
    <name evidence="1" type="ORF">ILEXP_LOCUS11939</name>
</gene>
<sequence length="82" mass="9064">MENGLTGPDGNASLVELCSVVGVLDRFRKKRIKVDQLDGAHYSVTGGSDAHCLVANLLVEMWIMVLRWSSSSETTVLEWLEE</sequence>
<proteinExistence type="predicted"/>